<gene>
    <name evidence="1" type="ORF">S03H2_33345</name>
</gene>
<accession>X1GTD3</accession>
<sequence>MNLKILLEEIQSLKEKIHRLDSQIEDILFAKEPLSPEAKLLEIPGVGPKTVAAFIGEVGKCKQILIEQRTYWFYWLTFQDL</sequence>
<reference evidence="1" key="1">
    <citation type="journal article" date="2014" name="Front. Microbiol.">
        <title>High frequency of phylogenetically diverse reductive dehalogenase-homologous genes in deep subseafloor sedimentary metagenomes.</title>
        <authorList>
            <person name="Kawai M."/>
            <person name="Futagami T."/>
            <person name="Toyoda A."/>
            <person name="Takaki Y."/>
            <person name="Nishi S."/>
            <person name="Hori S."/>
            <person name="Arai W."/>
            <person name="Tsubouchi T."/>
            <person name="Morono Y."/>
            <person name="Uchiyama I."/>
            <person name="Ito T."/>
            <person name="Fujiyama A."/>
            <person name="Inagaki F."/>
            <person name="Takami H."/>
        </authorList>
    </citation>
    <scope>NUCLEOTIDE SEQUENCE</scope>
    <source>
        <strain evidence="1">Expedition CK06-06</strain>
    </source>
</reference>
<evidence type="ECO:0008006" key="2">
    <source>
        <dbReference type="Google" id="ProtNLM"/>
    </source>
</evidence>
<name>X1GTD3_9ZZZZ</name>
<protein>
    <recommendedName>
        <fullName evidence="2">Transposase IS116/IS110/IS902 family protein</fullName>
    </recommendedName>
</protein>
<dbReference type="EMBL" id="BARU01020289">
    <property type="protein sequence ID" value="GAH48115.1"/>
    <property type="molecule type" value="Genomic_DNA"/>
</dbReference>
<dbReference type="AlphaFoldDB" id="X1GTD3"/>
<evidence type="ECO:0000313" key="1">
    <source>
        <dbReference type="EMBL" id="GAH48115.1"/>
    </source>
</evidence>
<organism evidence="1">
    <name type="scientific">marine sediment metagenome</name>
    <dbReference type="NCBI Taxonomy" id="412755"/>
    <lineage>
        <taxon>unclassified sequences</taxon>
        <taxon>metagenomes</taxon>
        <taxon>ecological metagenomes</taxon>
    </lineage>
</organism>
<comment type="caution">
    <text evidence="1">The sequence shown here is derived from an EMBL/GenBank/DDBJ whole genome shotgun (WGS) entry which is preliminary data.</text>
</comment>
<proteinExistence type="predicted"/>